<dbReference type="Proteomes" id="UP000823775">
    <property type="component" value="Unassembled WGS sequence"/>
</dbReference>
<comment type="caution">
    <text evidence="1">The sequence shown here is derived from an EMBL/GenBank/DDBJ whole genome shotgun (WGS) entry which is preliminary data.</text>
</comment>
<sequence length="72" mass="7940">VANMTARNNTKLTALIEHIPEMIKRAIDMTLSLVHTSIYNLEEGVSALESIGTREAIAALRAYMIKVKGDIQ</sequence>
<keyword evidence="2" id="KW-1185">Reference proteome</keyword>
<evidence type="ECO:0000313" key="2">
    <source>
        <dbReference type="Proteomes" id="UP000823775"/>
    </source>
</evidence>
<feature type="non-terminal residue" evidence="1">
    <location>
        <position position="1"/>
    </location>
</feature>
<evidence type="ECO:0000313" key="1">
    <source>
        <dbReference type="EMBL" id="MCE5167158.1"/>
    </source>
</evidence>
<organism evidence="1 2">
    <name type="scientific">Datura stramonium</name>
    <name type="common">Jimsonweed</name>
    <name type="synonym">Common thornapple</name>
    <dbReference type="NCBI Taxonomy" id="4076"/>
    <lineage>
        <taxon>Eukaryota</taxon>
        <taxon>Viridiplantae</taxon>
        <taxon>Streptophyta</taxon>
        <taxon>Embryophyta</taxon>
        <taxon>Tracheophyta</taxon>
        <taxon>Spermatophyta</taxon>
        <taxon>Magnoliopsida</taxon>
        <taxon>eudicotyledons</taxon>
        <taxon>Gunneridae</taxon>
        <taxon>Pentapetalae</taxon>
        <taxon>asterids</taxon>
        <taxon>lamiids</taxon>
        <taxon>Solanales</taxon>
        <taxon>Solanaceae</taxon>
        <taxon>Solanoideae</taxon>
        <taxon>Datureae</taxon>
        <taxon>Datura</taxon>
    </lineage>
</organism>
<reference evidence="1 2" key="1">
    <citation type="journal article" date="2021" name="BMC Genomics">
        <title>Datura genome reveals duplications of psychoactive alkaloid biosynthetic genes and high mutation rate following tissue culture.</title>
        <authorList>
            <person name="Rajewski A."/>
            <person name="Carter-House D."/>
            <person name="Stajich J."/>
            <person name="Litt A."/>
        </authorList>
    </citation>
    <scope>NUCLEOTIDE SEQUENCE [LARGE SCALE GENOMIC DNA]</scope>
    <source>
        <strain evidence="1">AR-01</strain>
    </source>
</reference>
<proteinExistence type="predicted"/>
<dbReference type="EMBL" id="JACEIK010055724">
    <property type="protein sequence ID" value="MCE5167158.1"/>
    <property type="molecule type" value="Genomic_DNA"/>
</dbReference>
<protein>
    <submittedName>
        <fullName evidence="1">Uncharacterized protein</fullName>
    </submittedName>
</protein>
<gene>
    <name evidence="1" type="ORF">HAX54_039908</name>
</gene>
<accession>A0ABS8Y688</accession>
<name>A0ABS8Y688_DATST</name>